<gene>
    <name evidence="8 12" type="primary">pal</name>
    <name evidence="12" type="ORF">P7228_01635</name>
</gene>
<dbReference type="Pfam" id="PF00691">
    <property type="entry name" value="OmpA"/>
    <property type="match status" value="1"/>
</dbReference>
<keyword evidence="3 8" id="KW-0472">Membrane</keyword>
<evidence type="ECO:0000256" key="2">
    <source>
        <dbReference type="ARBA" id="ARBA00022729"/>
    </source>
</evidence>
<proteinExistence type="inferred from homology"/>
<protein>
    <recommendedName>
        <fullName evidence="8">Peptidoglycan-associated lipoprotein</fullName>
        <shortName evidence="8">PAL</shortName>
    </recommendedName>
</protein>
<feature type="domain" description="OmpA-like" evidence="11">
    <location>
        <begin position="53"/>
        <end position="168"/>
    </location>
</feature>
<dbReference type="InterPro" id="IPR006664">
    <property type="entry name" value="OMP_bac"/>
</dbReference>
<dbReference type="InterPro" id="IPR014169">
    <property type="entry name" value="Pal_lipo_C"/>
</dbReference>
<name>A0ABY8FS04_9SPHN</name>
<evidence type="ECO:0000256" key="1">
    <source>
        <dbReference type="ARBA" id="ARBA00022618"/>
    </source>
</evidence>
<dbReference type="PROSITE" id="PS51123">
    <property type="entry name" value="OMPA_2"/>
    <property type="match status" value="1"/>
</dbReference>
<dbReference type="InterPro" id="IPR039001">
    <property type="entry name" value="Pal"/>
</dbReference>
<dbReference type="PANTHER" id="PTHR30329:SF21">
    <property type="entry name" value="LIPOPROTEIN YIAD-RELATED"/>
    <property type="match status" value="1"/>
</dbReference>
<evidence type="ECO:0000313" key="12">
    <source>
        <dbReference type="EMBL" id="WFL77798.1"/>
    </source>
</evidence>
<evidence type="ECO:0000259" key="11">
    <source>
        <dbReference type="PROSITE" id="PS51123"/>
    </source>
</evidence>
<feature type="signal peptide" evidence="10">
    <location>
        <begin position="1"/>
        <end position="19"/>
    </location>
</feature>
<evidence type="ECO:0000313" key="13">
    <source>
        <dbReference type="Proteomes" id="UP001215827"/>
    </source>
</evidence>
<keyword evidence="2 8" id="KW-0732">Signal</keyword>
<dbReference type="Gene3D" id="3.30.1330.60">
    <property type="entry name" value="OmpA-like domain"/>
    <property type="match status" value="1"/>
</dbReference>
<dbReference type="CDD" id="cd07185">
    <property type="entry name" value="OmpA_C-like"/>
    <property type="match status" value="1"/>
</dbReference>
<evidence type="ECO:0000256" key="8">
    <source>
        <dbReference type="HAMAP-Rule" id="MF_02204"/>
    </source>
</evidence>
<feature type="region of interest" description="Disordered" evidence="9">
    <location>
        <begin position="22"/>
        <end position="41"/>
    </location>
</feature>
<comment type="function">
    <text evidence="8">Part of the Tol-Pal system, which plays a role in outer membrane invagination during cell division and is important for maintaining outer membrane integrity.</text>
</comment>
<sequence length="168" mass="18329">MSRFVTTITVVSLALAASACSKKPPESLPPAPTDARIDAEPRGSSILPGSQADFVQQMAGQDVIFFDTDRFNIDDIDAVALQAQAQWLMRYPNKRATIEGHADERGTREYNLALGERRANSAKNYLVSLGIDASRLTTVSYGKERPVATASNETAWAQNRRAVTITID</sequence>
<feature type="chain" id="PRO_5045780121" description="Peptidoglycan-associated lipoprotein" evidence="10">
    <location>
        <begin position="20"/>
        <end position="168"/>
    </location>
</feature>
<evidence type="ECO:0000256" key="9">
    <source>
        <dbReference type="SAM" id="MobiDB-lite"/>
    </source>
</evidence>
<dbReference type="Proteomes" id="UP001215827">
    <property type="component" value="Chromosome"/>
</dbReference>
<evidence type="ECO:0000256" key="4">
    <source>
        <dbReference type="ARBA" id="ARBA00023139"/>
    </source>
</evidence>
<dbReference type="InterPro" id="IPR050330">
    <property type="entry name" value="Bact_OuterMem_StrucFunc"/>
</dbReference>
<dbReference type="SUPFAM" id="SSF103088">
    <property type="entry name" value="OmpA-like"/>
    <property type="match status" value="1"/>
</dbReference>
<evidence type="ECO:0000256" key="10">
    <source>
        <dbReference type="SAM" id="SignalP"/>
    </source>
</evidence>
<accession>A0ABY8FS04</accession>
<evidence type="ECO:0000256" key="7">
    <source>
        <dbReference type="ARBA" id="ARBA00023306"/>
    </source>
</evidence>
<keyword evidence="7 8" id="KW-0131">Cell cycle</keyword>
<comment type="subcellular location">
    <subcellularLocation>
        <location evidence="8">Cell outer membrane</location>
        <topology evidence="8">Lipid-anchor</topology>
    </subcellularLocation>
</comment>
<comment type="similarity">
    <text evidence="8">Belongs to the Pal lipoprotein family.</text>
</comment>
<dbReference type="EMBL" id="CP121106">
    <property type="protein sequence ID" value="WFL77798.1"/>
    <property type="molecule type" value="Genomic_DNA"/>
</dbReference>
<dbReference type="PRINTS" id="PR01021">
    <property type="entry name" value="OMPADOMAIN"/>
</dbReference>
<dbReference type="PROSITE" id="PS51257">
    <property type="entry name" value="PROKAR_LIPOPROTEIN"/>
    <property type="match status" value="1"/>
</dbReference>
<keyword evidence="13" id="KW-1185">Reference proteome</keyword>
<comment type="subunit">
    <text evidence="8">The Tol-Pal system is composed of five core proteins: the inner membrane proteins TolA, TolQ and TolR, the periplasmic protein TolB and the outer membrane protein Pal. They form a network linking the inner and outer membranes and the peptidoglycan layer.</text>
</comment>
<dbReference type="PANTHER" id="PTHR30329">
    <property type="entry name" value="STATOR ELEMENT OF FLAGELLAR MOTOR COMPLEX"/>
    <property type="match status" value="1"/>
</dbReference>
<dbReference type="NCBIfam" id="TIGR02802">
    <property type="entry name" value="Pal_lipo"/>
    <property type="match status" value="1"/>
</dbReference>
<evidence type="ECO:0000256" key="3">
    <source>
        <dbReference type="ARBA" id="ARBA00023136"/>
    </source>
</evidence>
<keyword evidence="6 8" id="KW-0449">Lipoprotein</keyword>
<evidence type="ECO:0000256" key="6">
    <source>
        <dbReference type="ARBA" id="ARBA00023288"/>
    </source>
</evidence>
<dbReference type="RefSeq" id="WP_278016490.1">
    <property type="nucleotide sequence ID" value="NZ_CP121106.1"/>
</dbReference>
<dbReference type="InterPro" id="IPR006690">
    <property type="entry name" value="OMPA-like_CS"/>
</dbReference>
<reference evidence="12 13" key="1">
    <citation type="submission" date="2023-03" db="EMBL/GenBank/DDBJ databases">
        <title>Altererythrobacter sp. CAU 1644 isolated from sand.</title>
        <authorList>
            <person name="Kim W."/>
        </authorList>
    </citation>
    <scope>NUCLEOTIDE SEQUENCE [LARGE SCALE GENOMIC DNA]</scope>
    <source>
        <strain evidence="12 13">CAU 1644</strain>
    </source>
</reference>
<dbReference type="InterPro" id="IPR036737">
    <property type="entry name" value="OmpA-like_sf"/>
</dbReference>
<keyword evidence="5 8" id="KW-0998">Cell outer membrane</keyword>
<keyword evidence="4 8" id="KW-0564">Palmitate</keyword>
<dbReference type="InterPro" id="IPR006665">
    <property type="entry name" value="OmpA-like"/>
</dbReference>
<keyword evidence="1 8" id="KW-0132">Cell division</keyword>
<dbReference type="HAMAP" id="MF_02204">
    <property type="entry name" value="Pal"/>
    <property type="match status" value="1"/>
</dbReference>
<organism evidence="12 13">
    <name type="scientific">Altererythrobacter arenosus</name>
    <dbReference type="NCBI Taxonomy" id="3032592"/>
    <lineage>
        <taxon>Bacteria</taxon>
        <taxon>Pseudomonadati</taxon>
        <taxon>Pseudomonadota</taxon>
        <taxon>Alphaproteobacteria</taxon>
        <taxon>Sphingomonadales</taxon>
        <taxon>Erythrobacteraceae</taxon>
        <taxon>Altererythrobacter</taxon>
    </lineage>
</organism>
<dbReference type="PROSITE" id="PS01068">
    <property type="entry name" value="OMPA_1"/>
    <property type="match status" value="1"/>
</dbReference>
<evidence type="ECO:0000256" key="5">
    <source>
        <dbReference type="ARBA" id="ARBA00023237"/>
    </source>
</evidence>